<organism evidence="2 3">
    <name type="scientific">Streptomyces violaceus</name>
    <name type="common">Streptomyces venezuelae</name>
    <dbReference type="NCBI Taxonomy" id="1936"/>
    <lineage>
        <taxon>Bacteria</taxon>
        <taxon>Bacillati</taxon>
        <taxon>Actinomycetota</taxon>
        <taxon>Actinomycetes</taxon>
        <taxon>Kitasatosporales</taxon>
        <taxon>Streptomycetaceae</taxon>
        <taxon>Streptomyces</taxon>
    </lineage>
</organism>
<keyword evidence="3" id="KW-1185">Reference proteome</keyword>
<evidence type="ECO:0000256" key="1">
    <source>
        <dbReference type="SAM" id="MobiDB-lite"/>
    </source>
</evidence>
<feature type="region of interest" description="Disordered" evidence="1">
    <location>
        <begin position="1"/>
        <end position="23"/>
    </location>
</feature>
<evidence type="ECO:0000313" key="3">
    <source>
        <dbReference type="Proteomes" id="UP001341259"/>
    </source>
</evidence>
<protein>
    <submittedName>
        <fullName evidence="2">Uncharacterized protein</fullName>
    </submittedName>
</protein>
<evidence type="ECO:0000313" key="2">
    <source>
        <dbReference type="EMBL" id="WUG92270.1"/>
    </source>
</evidence>
<name>A0ABZ1NKW1_STRVL</name>
<reference evidence="2 3" key="1">
    <citation type="submission" date="2022-10" db="EMBL/GenBank/DDBJ databases">
        <title>The complete genomes of actinobacterial strains from the NBC collection.</title>
        <authorList>
            <person name="Joergensen T.S."/>
            <person name="Alvarez Arevalo M."/>
            <person name="Sterndorff E.B."/>
            <person name="Faurdal D."/>
            <person name="Vuksanovic O."/>
            <person name="Mourched A.-S."/>
            <person name="Charusanti P."/>
            <person name="Shaw S."/>
            <person name="Blin K."/>
            <person name="Weber T."/>
        </authorList>
    </citation>
    <scope>NUCLEOTIDE SEQUENCE [LARGE SCALE GENOMIC DNA]</scope>
    <source>
        <strain evidence="2 3">NBC_00456</strain>
    </source>
</reference>
<proteinExistence type="predicted"/>
<dbReference type="EMBL" id="CP107906">
    <property type="protein sequence ID" value="WUG92270.1"/>
    <property type="molecule type" value="Genomic_DNA"/>
</dbReference>
<accession>A0ABZ1NKW1</accession>
<dbReference type="Proteomes" id="UP001341259">
    <property type="component" value="Chromosome"/>
</dbReference>
<dbReference type="RefSeq" id="WP_328336692.1">
    <property type="nucleotide sequence ID" value="NZ_CP107906.1"/>
</dbReference>
<sequence length="71" mass="8053">MDEGRDTPAATGSGPPIAGDLPPLQRAYRRYVTHFLKCWDCRDLDRRCDEGEQLWRDYTHTGDATGRQLSG</sequence>
<gene>
    <name evidence="2" type="ORF">OHB29_04130</name>
</gene>